<accession>A0A1W1XTP2</accession>
<dbReference type="STRING" id="1121001.SAMN02745857_02770"/>
<evidence type="ECO:0000313" key="1">
    <source>
        <dbReference type="EMBL" id="SMC27256.1"/>
    </source>
</evidence>
<proteinExistence type="predicted"/>
<dbReference type="RefSeq" id="WP_084091402.1">
    <property type="nucleotide sequence ID" value="NZ_FWXD01000016.1"/>
</dbReference>
<dbReference type="EMBL" id="FWXD01000016">
    <property type="protein sequence ID" value="SMC27256.1"/>
    <property type="molecule type" value="Genomic_DNA"/>
</dbReference>
<protein>
    <submittedName>
        <fullName evidence="1">Uncharacterized protein</fullName>
    </submittedName>
</protein>
<dbReference type="AlphaFoldDB" id="A0A1W1XTP2"/>
<organism evidence="1 2">
    <name type="scientific">Andreprevotia lacus DSM 23236</name>
    <dbReference type="NCBI Taxonomy" id="1121001"/>
    <lineage>
        <taxon>Bacteria</taxon>
        <taxon>Pseudomonadati</taxon>
        <taxon>Pseudomonadota</taxon>
        <taxon>Betaproteobacteria</taxon>
        <taxon>Neisseriales</taxon>
        <taxon>Chitinibacteraceae</taxon>
        <taxon>Andreprevotia</taxon>
    </lineage>
</organism>
<dbReference type="Proteomes" id="UP000192761">
    <property type="component" value="Unassembled WGS sequence"/>
</dbReference>
<sequence>MLGVSFRYRGASSISLSAHDGNAQGHAAILLSGVHLLPFKPVLVRPRLDRFAHCSIFWSARDLRTGHVKTGHVTGPWIQTVDIWPF</sequence>
<evidence type="ECO:0000313" key="2">
    <source>
        <dbReference type="Proteomes" id="UP000192761"/>
    </source>
</evidence>
<gene>
    <name evidence="1" type="ORF">SAMN02745857_02770</name>
</gene>
<name>A0A1W1XTP2_9NEIS</name>
<reference evidence="1 2" key="1">
    <citation type="submission" date="2017-04" db="EMBL/GenBank/DDBJ databases">
        <authorList>
            <person name="Afonso C.L."/>
            <person name="Miller P.J."/>
            <person name="Scott M.A."/>
            <person name="Spackman E."/>
            <person name="Goraichik I."/>
            <person name="Dimitrov K.M."/>
            <person name="Suarez D.L."/>
            <person name="Swayne D.E."/>
        </authorList>
    </citation>
    <scope>NUCLEOTIDE SEQUENCE [LARGE SCALE GENOMIC DNA]</scope>
    <source>
        <strain evidence="1 2">DSM 23236</strain>
    </source>
</reference>
<keyword evidence="2" id="KW-1185">Reference proteome</keyword>